<dbReference type="InterPro" id="IPR011250">
    <property type="entry name" value="OMP/PagP_B-barrel"/>
</dbReference>
<dbReference type="AlphaFoldDB" id="A0A6M0CK74"/>
<dbReference type="Proteomes" id="UP000474296">
    <property type="component" value="Unassembled WGS sequence"/>
</dbReference>
<dbReference type="RefSeq" id="WP_164033019.1">
    <property type="nucleotide sequence ID" value="NZ_JAABOQ010000005.1"/>
</dbReference>
<organism evidence="4 5">
    <name type="scientific">Spongiivirga citrea</name>
    <dbReference type="NCBI Taxonomy" id="1481457"/>
    <lineage>
        <taxon>Bacteria</taxon>
        <taxon>Pseudomonadati</taxon>
        <taxon>Bacteroidota</taxon>
        <taxon>Flavobacteriia</taxon>
        <taxon>Flavobacteriales</taxon>
        <taxon>Flavobacteriaceae</taxon>
        <taxon>Spongiivirga</taxon>
    </lineage>
</organism>
<gene>
    <name evidence="4" type="ORF">GWK10_14080</name>
</gene>
<name>A0A6M0CK74_9FLAO</name>
<evidence type="ECO:0000313" key="5">
    <source>
        <dbReference type="Proteomes" id="UP000474296"/>
    </source>
</evidence>
<dbReference type="EMBL" id="JAABOQ010000005">
    <property type="protein sequence ID" value="NER18346.1"/>
    <property type="molecule type" value="Genomic_DNA"/>
</dbReference>
<evidence type="ECO:0000256" key="2">
    <source>
        <dbReference type="SAM" id="SignalP"/>
    </source>
</evidence>
<comment type="caution">
    <text evidence="4">The sequence shown here is derived from an EMBL/GenBank/DDBJ whole genome shotgun (WGS) entry which is preliminary data.</text>
</comment>
<dbReference type="Gene3D" id="2.40.160.20">
    <property type="match status" value="1"/>
</dbReference>
<evidence type="ECO:0000313" key="4">
    <source>
        <dbReference type="EMBL" id="NER18346.1"/>
    </source>
</evidence>
<protein>
    <submittedName>
        <fullName evidence="4">Outer membrane beta-barrel protein</fullName>
    </submittedName>
</protein>
<feature type="chain" id="PRO_5027071900" evidence="2">
    <location>
        <begin position="23"/>
        <end position="211"/>
    </location>
</feature>
<feature type="domain" description="Outer membrane protein beta-barrel" evidence="3">
    <location>
        <begin position="28"/>
        <end position="206"/>
    </location>
</feature>
<evidence type="ECO:0000256" key="1">
    <source>
        <dbReference type="ARBA" id="ARBA00022729"/>
    </source>
</evidence>
<evidence type="ECO:0000259" key="3">
    <source>
        <dbReference type="Pfam" id="PF13505"/>
    </source>
</evidence>
<dbReference type="SUPFAM" id="SSF56925">
    <property type="entry name" value="OMPA-like"/>
    <property type="match status" value="1"/>
</dbReference>
<reference evidence="4 5" key="1">
    <citation type="submission" date="2020-01" db="EMBL/GenBank/DDBJ databases">
        <title>Spongiivirga citrea KCTC 32990T.</title>
        <authorList>
            <person name="Wang G."/>
        </authorList>
    </citation>
    <scope>NUCLEOTIDE SEQUENCE [LARGE SCALE GENOMIC DNA]</scope>
    <source>
        <strain evidence="4 5">KCTC 32990</strain>
    </source>
</reference>
<keyword evidence="5" id="KW-1185">Reference proteome</keyword>
<proteinExistence type="predicted"/>
<feature type="signal peptide" evidence="2">
    <location>
        <begin position="1"/>
        <end position="22"/>
    </location>
</feature>
<keyword evidence="1 2" id="KW-0732">Signal</keyword>
<dbReference type="InterPro" id="IPR027385">
    <property type="entry name" value="Beta-barrel_OMP"/>
</dbReference>
<sequence>MKNSLLILLFTCLFLNSKILRAQDADPSKIRIGISASLESNLSSEMIFFSDVTGFSADYDKFNYRIGADLEYFLNSNFTINTAINYSNKDFTGTYFCFVCDFIQPPNPETSDFRYIEVPMTMKYYFLPNKTRLFGEAGLNSLFALNNLELDARVNNYVLGLKLGAGVEYNFSQRLALQLKVDHNRSISKVLKDSDFGFRTLNVGFGILKRL</sequence>
<dbReference type="Pfam" id="PF13505">
    <property type="entry name" value="OMP_b-brl"/>
    <property type="match status" value="1"/>
</dbReference>
<accession>A0A6M0CK74</accession>